<dbReference type="SUPFAM" id="SSF53756">
    <property type="entry name" value="UDP-Glycosyltransferase/glycogen phosphorylase"/>
    <property type="match status" value="1"/>
</dbReference>
<gene>
    <name evidence="15" type="ORF">PMEA_00009843</name>
</gene>
<feature type="domain" description="Fucosyltransferase C-terminal" evidence="13">
    <location>
        <begin position="196"/>
        <end position="365"/>
    </location>
</feature>
<dbReference type="InterPro" id="IPR031481">
    <property type="entry name" value="Glyco_tran_10_N"/>
</dbReference>
<evidence type="ECO:0000256" key="11">
    <source>
        <dbReference type="ARBA" id="ARBA00023180"/>
    </source>
</evidence>
<dbReference type="EMBL" id="CALNXJ010000019">
    <property type="protein sequence ID" value="CAH3122886.1"/>
    <property type="molecule type" value="Genomic_DNA"/>
</dbReference>
<comment type="pathway">
    <text evidence="2">Protein modification; protein glycosylation.</text>
</comment>
<evidence type="ECO:0000256" key="3">
    <source>
        <dbReference type="ARBA" id="ARBA00008919"/>
    </source>
</evidence>
<evidence type="ECO:0000256" key="6">
    <source>
        <dbReference type="ARBA" id="ARBA00022692"/>
    </source>
</evidence>
<dbReference type="Gene3D" id="3.40.50.11660">
    <property type="entry name" value="Glycosyl transferase family 10, C-terminal domain"/>
    <property type="match status" value="1"/>
</dbReference>
<organism evidence="15 16">
    <name type="scientific">Pocillopora meandrina</name>
    <dbReference type="NCBI Taxonomy" id="46732"/>
    <lineage>
        <taxon>Eukaryota</taxon>
        <taxon>Metazoa</taxon>
        <taxon>Cnidaria</taxon>
        <taxon>Anthozoa</taxon>
        <taxon>Hexacorallia</taxon>
        <taxon>Scleractinia</taxon>
        <taxon>Astrocoeniina</taxon>
        <taxon>Pocilloporidae</taxon>
        <taxon>Pocillopora</taxon>
    </lineage>
</organism>
<protein>
    <recommendedName>
        <fullName evidence="12">Fucosyltransferase</fullName>
        <ecNumber evidence="12">2.4.1.-</ecNumber>
    </recommendedName>
</protein>
<comment type="similarity">
    <text evidence="3 12">Belongs to the glycosyltransferase 10 family.</text>
</comment>
<evidence type="ECO:0000256" key="10">
    <source>
        <dbReference type="ARBA" id="ARBA00023136"/>
    </source>
</evidence>
<dbReference type="InterPro" id="IPR001503">
    <property type="entry name" value="Glyco_trans_10"/>
</dbReference>
<keyword evidence="11" id="KW-0325">Glycoprotein</keyword>
<evidence type="ECO:0000256" key="5">
    <source>
        <dbReference type="ARBA" id="ARBA00022679"/>
    </source>
</evidence>
<dbReference type="FunFam" id="3.40.50.11660:FF:000006">
    <property type="entry name" value="Alpha-(1,3)-fucosyltransferase C"/>
    <property type="match status" value="1"/>
</dbReference>
<evidence type="ECO:0000256" key="7">
    <source>
        <dbReference type="ARBA" id="ARBA00022968"/>
    </source>
</evidence>
<feature type="domain" description="Fucosyltransferase N-terminal" evidence="14">
    <location>
        <begin position="58"/>
        <end position="176"/>
    </location>
</feature>
<comment type="subcellular location">
    <subcellularLocation>
        <location evidence="1">Golgi apparatus membrane</location>
        <topology evidence="1">Single-pass type II membrane protein</topology>
    </subcellularLocation>
    <subcellularLocation>
        <location evidence="12">Golgi apparatus</location>
        <location evidence="12">Golgi stack membrane</location>
        <topology evidence="12">Single-pass type II membrane protein</topology>
    </subcellularLocation>
</comment>
<dbReference type="Pfam" id="PF00852">
    <property type="entry name" value="Glyco_transf_10"/>
    <property type="match status" value="1"/>
</dbReference>
<dbReference type="Pfam" id="PF17039">
    <property type="entry name" value="Glyco_tran_10_N"/>
    <property type="match status" value="1"/>
</dbReference>
<dbReference type="PANTHER" id="PTHR48438:SF1">
    <property type="entry name" value="ALPHA-(1,3)-FUCOSYLTRANSFERASE C-RELATED"/>
    <property type="match status" value="1"/>
</dbReference>
<name>A0AAU9WQS6_9CNID</name>
<evidence type="ECO:0000256" key="8">
    <source>
        <dbReference type="ARBA" id="ARBA00022989"/>
    </source>
</evidence>
<keyword evidence="5 12" id="KW-0808">Transferase</keyword>
<evidence type="ECO:0000259" key="14">
    <source>
        <dbReference type="Pfam" id="PF17039"/>
    </source>
</evidence>
<keyword evidence="16" id="KW-1185">Reference proteome</keyword>
<dbReference type="EC" id="2.4.1.-" evidence="12"/>
<dbReference type="GO" id="GO:0008417">
    <property type="term" value="F:fucosyltransferase activity"/>
    <property type="evidence" value="ECO:0007669"/>
    <property type="project" value="InterPro"/>
</dbReference>
<dbReference type="InterPro" id="IPR055270">
    <property type="entry name" value="Glyco_tran_10_C"/>
</dbReference>
<evidence type="ECO:0000256" key="2">
    <source>
        <dbReference type="ARBA" id="ARBA00004922"/>
    </source>
</evidence>
<evidence type="ECO:0000259" key="13">
    <source>
        <dbReference type="Pfam" id="PF00852"/>
    </source>
</evidence>
<dbReference type="InterPro" id="IPR038577">
    <property type="entry name" value="GT10-like_C_sf"/>
</dbReference>
<comment type="caution">
    <text evidence="15">The sequence shown here is derived from an EMBL/GenBank/DDBJ whole genome shotgun (WGS) entry which is preliminary data.</text>
</comment>
<evidence type="ECO:0000313" key="16">
    <source>
        <dbReference type="Proteomes" id="UP001159428"/>
    </source>
</evidence>
<dbReference type="GO" id="GO:0032580">
    <property type="term" value="C:Golgi cisterna membrane"/>
    <property type="evidence" value="ECO:0007669"/>
    <property type="project" value="UniProtKB-SubCell"/>
</dbReference>
<keyword evidence="4 12" id="KW-0328">Glycosyltransferase</keyword>
<dbReference type="AlphaFoldDB" id="A0AAU9WQS6"/>
<feature type="transmembrane region" description="Helical" evidence="12">
    <location>
        <begin position="12"/>
        <end position="33"/>
    </location>
</feature>
<evidence type="ECO:0000256" key="4">
    <source>
        <dbReference type="ARBA" id="ARBA00022676"/>
    </source>
</evidence>
<sequence>MFSRQNSGLQILLLFIVISFVFYIAVFKNMLFLQEKYFVNLTVAHRGVREADQGEESRKKLILLYTPFFGQKWANDPSLGPNRSPFEEGHTTFMNCEVSSCLVTYNRSRILEADAVGFHARDMPEFLPSRMSSEQIWFYFVLENPLHVPMDAHGFAGVFNWTMSYSRDSEVYTPYGKYITLEKPSEKYLTGNETAGKSKQVAWLVSNCQATERYLYVMELQNYIHVSIYGLCGRLRCPRKRRWPVCNALLKQHKFYLAFENGNCPDYMTEKYWENAIDNDIIPIVMGGANYKVLAIPNSYIDVQDFDSPKHLADYLLYLDANDTAYSEYFAWKKFYKRVATNRACVLCNQLHNQTLYAFPRVYEDMRTFWDKNHCKELDLVKGNS</sequence>
<keyword evidence="7" id="KW-0735">Signal-anchor</keyword>
<keyword evidence="6 12" id="KW-0812">Transmembrane</keyword>
<keyword evidence="9 12" id="KW-0333">Golgi apparatus</keyword>
<evidence type="ECO:0000313" key="15">
    <source>
        <dbReference type="EMBL" id="CAH3122886.1"/>
    </source>
</evidence>
<reference evidence="15 16" key="1">
    <citation type="submission" date="2022-05" db="EMBL/GenBank/DDBJ databases">
        <authorList>
            <consortium name="Genoscope - CEA"/>
            <person name="William W."/>
        </authorList>
    </citation>
    <scope>NUCLEOTIDE SEQUENCE [LARGE SCALE GENOMIC DNA]</scope>
</reference>
<evidence type="ECO:0000256" key="9">
    <source>
        <dbReference type="ARBA" id="ARBA00023034"/>
    </source>
</evidence>
<keyword evidence="8 12" id="KW-1133">Transmembrane helix</keyword>
<proteinExistence type="inferred from homology"/>
<evidence type="ECO:0000256" key="1">
    <source>
        <dbReference type="ARBA" id="ARBA00004323"/>
    </source>
</evidence>
<dbReference type="PANTHER" id="PTHR48438">
    <property type="entry name" value="ALPHA-(1,3)-FUCOSYLTRANSFERASE C-RELATED"/>
    <property type="match status" value="1"/>
</dbReference>
<evidence type="ECO:0000256" key="12">
    <source>
        <dbReference type="RuleBase" id="RU003832"/>
    </source>
</evidence>
<keyword evidence="10 12" id="KW-0472">Membrane</keyword>
<dbReference type="GO" id="GO:0000139">
    <property type="term" value="C:Golgi membrane"/>
    <property type="evidence" value="ECO:0007669"/>
    <property type="project" value="UniProtKB-SubCell"/>
</dbReference>
<dbReference type="Proteomes" id="UP001159428">
    <property type="component" value="Unassembled WGS sequence"/>
</dbReference>
<accession>A0AAU9WQS6</accession>